<feature type="signal peptide" evidence="10">
    <location>
        <begin position="1"/>
        <end position="32"/>
    </location>
</feature>
<evidence type="ECO:0000259" key="11">
    <source>
        <dbReference type="Pfam" id="PF00593"/>
    </source>
</evidence>
<comment type="similarity">
    <text evidence="8 9">Belongs to the TonB-dependent receptor family.</text>
</comment>
<dbReference type="Gene3D" id="2.170.130.10">
    <property type="entry name" value="TonB-dependent receptor, plug domain"/>
    <property type="match status" value="1"/>
</dbReference>
<dbReference type="Proteomes" id="UP000256561">
    <property type="component" value="Unassembled WGS sequence"/>
</dbReference>
<dbReference type="Pfam" id="PF07715">
    <property type="entry name" value="Plug"/>
    <property type="match status" value="1"/>
</dbReference>
<reference evidence="14" key="1">
    <citation type="submission" date="2018-08" db="EMBL/GenBank/DDBJ databases">
        <authorList>
            <person name="Zhang J."/>
            <person name="Du Z.-J."/>
        </authorList>
    </citation>
    <scope>NUCLEOTIDE SEQUENCE [LARGE SCALE GENOMIC DNA]</scope>
    <source>
        <strain evidence="14">KCTC 52655</strain>
    </source>
</reference>
<feature type="domain" description="TonB-dependent receptor-like beta-barrel" evidence="11">
    <location>
        <begin position="384"/>
        <end position="898"/>
    </location>
</feature>
<evidence type="ECO:0000313" key="14">
    <source>
        <dbReference type="Proteomes" id="UP000256561"/>
    </source>
</evidence>
<dbReference type="InterPro" id="IPR000531">
    <property type="entry name" value="Beta-barrel_TonB"/>
</dbReference>
<keyword evidence="2 8" id="KW-0813">Transport</keyword>
<evidence type="ECO:0000313" key="13">
    <source>
        <dbReference type="EMBL" id="RDV25130.1"/>
    </source>
</evidence>
<protein>
    <submittedName>
        <fullName evidence="13">TonB-dependent receptor</fullName>
    </submittedName>
</protein>
<dbReference type="GO" id="GO:0009279">
    <property type="term" value="C:cell outer membrane"/>
    <property type="evidence" value="ECO:0007669"/>
    <property type="project" value="UniProtKB-SubCell"/>
</dbReference>
<organism evidence="13 14">
    <name type="scientific">Alteromonas aestuariivivens</name>
    <dbReference type="NCBI Taxonomy" id="1938339"/>
    <lineage>
        <taxon>Bacteria</taxon>
        <taxon>Pseudomonadati</taxon>
        <taxon>Pseudomonadota</taxon>
        <taxon>Gammaproteobacteria</taxon>
        <taxon>Alteromonadales</taxon>
        <taxon>Alteromonadaceae</taxon>
        <taxon>Alteromonas/Salinimonas group</taxon>
        <taxon>Alteromonas</taxon>
    </lineage>
</organism>
<proteinExistence type="inferred from homology"/>
<dbReference type="PANTHER" id="PTHR47234">
    <property type="match status" value="1"/>
</dbReference>
<evidence type="ECO:0000256" key="3">
    <source>
        <dbReference type="ARBA" id="ARBA00022452"/>
    </source>
</evidence>
<feature type="domain" description="TonB-dependent receptor plug" evidence="12">
    <location>
        <begin position="61"/>
        <end position="173"/>
    </location>
</feature>
<dbReference type="PANTHER" id="PTHR47234:SF2">
    <property type="entry name" value="TONB-DEPENDENT RECEPTOR"/>
    <property type="match status" value="1"/>
</dbReference>
<dbReference type="Gene3D" id="2.40.170.20">
    <property type="entry name" value="TonB-dependent receptor, beta-barrel domain"/>
    <property type="match status" value="1"/>
</dbReference>
<keyword evidence="4 8" id="KW-0812">Transmembrane</keyword>
<dbReference type="Pfam" id="PF00593">
    <property type="entry name" value="TonB_dep_Rec_b-barrel"/>
    <property type="match status" value="1"/>
</dbReference>
<dbReference type="InterPro" id="IPR036942">
    <property type="entry name" value="Beta-barrel_TonB_sf"/>
</dbReference>
<keyword evidence="7 8" id="KW-0998">Cell outer membrane</keyword>
<comment type="subcellular location">
    <subcellularLocation>
        <location evidence="1 8">Cell outer membrane</location>
        <topology evidence="1 8">Multi-pass membrane protein</topology>
    </subcellularLocation>
</comment>
<keyword evidence="5 9" id="KW-0798">TonB box</keyword>
<keyword evidence="10" id="KW-0732">Signal</keyword>
<dbReference type="EMBL" id="QRHA01000007">
    <property type="protein sequence ID" value="RDV25130.1"/>
    <property type="molecule type" value="Genomic_DNA"/>
</dbReference>
<name>A0A3D8M6D0_9ALTE</name>
<dbReference type="InterPro" id="IPR012910">
    <property type="entry name" value="Plug_dom"/>
</dbReference>
<sequence>MYKNTKLAKSVKLAMAFGALSASMVASTAALAQEENAIEEEKVEKISVTGSRIARTDLVATSPINVFDEQVLEISGVNDIQSFINELPSAGVPGSSDTNSNFSTVATGVNTVNLRNLGSTRTLILVNGRRHVGGLAGSPVVDVSMIPMDMIDRVEVVTGGASAVYGSEAMAGVINFIMKDDFEGLNVHARYGDSVEGGGIERDISFMAGGNFDGDKGNAIIYGGISDSGILKATDRKISEADAVNSSFGPKGNFFIGNQLTTLDEDTGLWNKPFVAAEDGFNRNARRLIRVPTKRIQFNANVDYEVNEHLNFFSESAYSDVSSESSLEPTIMGEFISVGGVPNVRMPLDNAFMPDELRDAALALDPDATELVMFRRFTELDNRRSDTQRRVFRTAVGVEGIINDYWDYEVYYQYGKMGQDQVNTGVANAFNVLQALDTEVLEDGTVQCADALARSLGCVPINFFGEGTVDGAALDYVAVQPQTTSRMEQQVFGATVTGIVAELPAGDLGVAFGYERRSEESSFNSDALAQTGLTTGNTTPNVTGDYQVQEYFAEAIVPIFADAPLMHYLGLELAYRYADYSTIGGADATKIAVDWQPIEDLKVRGGYSTAVRAPFIDELYDPGSETFRNFVDPCALGGAGGVSASGDPDDVYTAESTQVQANCATIPGTATLDPFAMNIRSAGGLAAGNPDLHEEESETVTFGFAYSPSAIENLNLTVDYFNIKIDDAISTFTAQTTVDQCVRQSSFPDNPFCDLVSRDPNTGLVLRIDALAINAAQFEAEGIDFAVDYSIDVGPGNLRANVIGSYSTKNEYTPFIGGEPVDSQGEIGVPDLRVNAGLTYQWEDLTVNWSTRYIDRVNIENDRLDFGEIGTYLYHDIQARYVLDAEGKYEVYAGIDNIFDKEPPVLGQGIPGDVTGTNTAADVYDAIRTYWYVGVEARF</sequence>
<evidence type="ECO:0000256" key="6">
    <source>
        <dbReference type="ARBA" id="ARBA00023136"/>
    </source>
</evidence>
<evidence type="ECO:0000256" key="8">
    <source>
        <dbReference type="PROSITE-ProRule" id="PRU01360"/>
    </source>
</evidence>
<accession>A0A3D8M6D0</accession>
<keyword evidence="3 8" id="KW-1134">Transmembrane beta strand</keyword>
<keyword evidence="6 8" id="KW-0472">Membrane</keyword>
<evidence type="ECO:0000256" key="9">
    <source>
        <dbReference type="RuleBase" id="RU003357"/>
    </source>
</evidence>
<evidence type="ECO:0000256" key="4">
    <source>
        <dbReference type="ARBA" id="ARBA00022692"/>
    </source>
</evidence>
<evidence type="ECO:0000256" key="7">
    <source>
        <dbReference type="ARBA" id="ARBA00023237"/>
    </source>
</evidence>
<evidence type="ECO:0000256" key="10">
    <source>
        <dbReference type="SAM" id="SignalP"/>
    </source>
</evidence>
<dbReference type="RefSeq" id="WP_115593461.1">
    <property type="nucleotide sequence ID" value="NZ_QRHA01000007.1"/>
</dbReference>
<keyword evidence="13" id="KW-0675">Receptor</keyword>
<dbReference type="InterPro" id="IPR037066">
    <property type="entry name" value="Plug_dom_sf"/>
</dbReference>
<dbReference type="AlphaFoldDB" id="A0A3D8M6D0"/>
<evidence type="ECO:0000256" key="2">
    <source>
        <dbReference type="ARBA" id="ARBA00022448"/>
    </source>
</evidence>
<evidence type="ECO:0000259" key="12">
    <source>
        <dbReference type="Pfam" id="PF07715"/>
    </source>
</evidence>
<feature type="chain" id="PRO_5017772953" evidence="10">
    <location>
        <begin position="33"/>
        <end position="939"/>
    </location>
</feature>
<dbReference type="InterPro" id="IPR039426">
    <property type="entry name" value="TonB-dep_rcpt-like"/>
</dbReference>
<comment type="caution">
    <text evidence="13">The sequence shown here is derived from an EMBL/GenBank/DDBJ whole genome shotgun (WGS) entry which is preliminary data.</text>
</comment>
<keyword evidence="14" id="KW-1185">Reference proteome</keyword>
<gene>
    <name evidence="13" type="ORF">DXV75_10945</name>
</gene>
<dbReference type="OrthoDB" id="176248at2"/>
<dbReference type="SUPFAM" id="SSF56935">
    <property type="entry name" value="Porins"/>
    <property type="match status" value="1"/>
</dbReference>
<dbReference type="PROSITE" id="PS52016">
    <property type="entry name" value="TONB_DEPENDENT_REC_3"/>
    <property type="match status" value="1"/>
</dbReference>
<evidence type="ECO:0000256" key="1">
    <source>
        <dbReference type="ARBA" id="ARBA00004571"/>
    </source>
</evidence>
<evidence type="ECO:0000256" key="5">
    <source>
        <dbReference type="ARBA" id="ARBA00023077"/>
    </source>
</evidence>